<reference evidence="4 5" key="1">
    <citation type="submission" date="2020-11" db="EMBL/GenBank/DDBJ databases">
        <title>Pseudonocardia abyssalis sp. nov. and Pseudonocardia oceani sp. nov., description and phylogenomic analysis of two novel actinomycetes isolated from the deep Southern Ocean.</title>
        <authorList>
            <person name="Parra J."/>
        </authorList>
    </citation>
    <scope>NUCLEOTIDE SEQUENCE [LARGE SCALE GENOMIC DNA]</scope>
    <source>
        <strain evidence="4">KRD-185</strain>
        <strain evidence="5">KRD185</strain>
    </source>
</reference>
<keyword evidence="2" id="KW-1133">Transmembrane helix</keyword>
<organism evidence="4 5">
    <name type="scientific">Pseudonocardia oceani</name>
    <dbReference type="NCBI Taxonomy" id="2792013"/>
    <lineage>
        <taxon>Bacteria</taxon>
        <taxon>Bacillati</taxon>
        <taxon>Actinomycetota</taxon>
        <taxon>Actinomycetes</taxon>
        <taxon>Pseudonocardiales</taxon>
        <taxon>Pseudonocardiaceae</taxon>
        <taxon>Pseudonocardia</taxon>
    </lineage>
</organism>
<gene>
    <name evidence="3" type="ORF">I4I82_26295</name>
    <name evidence="4" type="ORF">I4I82_33540</name>
</gene>
<dbReference type="Proteomes" id="UP000694300">
    <property type="component" value="Unassembled WGS sequence"/>
</dbReference>
<dbReference type="EMBL" id="JADQDF010000003">
    <property type="protein sequence ID" value="MBW0132573.1"/>
    <property type="molecule type" value="Genomic_DNA"/>
</dbReference>
<accession>A0ABS6UK00</accession>
<name>A0ABS6UK00_9PSEU</name>
<feature type="region of interest" description="Disordered" evidence="1">
    <location>
        <begin position="1"/>
        <end position="37"/>
    </location>
</feature>
<evidence type="ECO:0000313" key="5">
    <source>
        <dbReference type="Proteomes" id="UP000694300"/>
    </source>
</evidence>
<evidence type="ECO:0000256" key="2">
    <source>
        <dbReference type="SAM" id="Phobius"/>
    </source>
</evidence>
<evidence type="ECO:0000313" key="4">
    <source>
        <dbReference type="EMBL" id="MBW0132573.1"/>
    </source>
</evidence>
<dbReference type="RefSeq" id="WP_218596127.1">
    <property type="nucleotide sequence ID" value="NZ_JADQDE010000005.1"/>
</dbReference>
<dbReference type="EMBL" id="JADQDF010000001">
    <property type="protein sequence ID" value="MBW0131165.1"/>
    <property type="molecule type" value="Genomic_DNA"/>
</dbReference>
<protein>
    <submittedName>
        <fullName evidence="4">Collagen-like protein</fullName>
    </submittedName>
</protein>
<feature type="transmembrane region" description="Helical" evidence="2">
    <location>
        <begin position="53"/>
        <end position="73"/>
    </location>
</feature>
<sequence>MTGPTGEQGPKGDTGARGEAGSTGMRGPRGIDTLGSEPADVSGPLAMDFIRKLTLSVLGLLVIVVAFLIFYLVTYVQEQRLLSECYRQAFEETNRALVVTVAAAARDRGGLKTLLESLTDPERTGAQRSADLEKYLQLLADGEADRAATPVLPARTC</sequence>
<keyword evidence="5" id="KW-1185">Reference proteome</keyword>
<keyword evidence="2" id="KW-0472">Membrane</keyword>
<proteinExistence type="predicted"/>
<evidence type="ECO:0000256" key="1">
    <source>
        <dbReference type="SAM" id="MobiDB-lite"/>
    </source>
</evidence>
<keyword evidence="2" id="KW-0812">Transmembrane</keyword>
<comment type="caution">
    <text evidence="4">The sequence shown here is derived from an EMBL/GenBank/DDBJ whole genome shotgun (WGS) entry which is preliminary data.</text>
</comment>
<evidence type="ECO:0000313" key="3">
    <source>
        <dbReference type="EMBL" id="MBW0131165.1"/>
    </source>
</evidence>